<organism evidence="2 3">
    <name type="scientific">Mesosutterella multiformis</name>
    <dbReference type="NCBI Taxonomy" id="2259133"/>
    <lineage>
        <taxon>Bacteria</taxon>
        <taxon>Pseudomonadati</taxon>
        <taxon>Pseudomonadota</taxon>
        <taxon>Betaproteobacteria</taxon>
        <taxon>Burkholderiales</taxon>
        <taxon>Sutterellaceae</taxon>
        <taxon>Mesosutterella</taxon>
    </lineage>
</organism>
<gene>
    <name evidence="2" type="ORF">MESMUL_17350</name>
</gene>
<dbReference type="InterPro" id="IPR006311">
    <property type="entry name" value="TAT_signal"/>
</dbReference>
<reference evidence="2 3" key="1">
    <citation type="journal article" date="2018" name="Int. J. Syst. Evol. Microbiol.">
        <title>Mesosutterella multiformis gen. nov., sp. nov., a member of the family Sutterellaceae and Sutterella megalosphaeroides sp. nov., isolated from human faeces.</title>
        <authorList>
            <person name="Sakamoto M."/>
            <person name="Ikeyama N."/>
            <person name="Kunihiro T."/>
            <person name="Iino T."/>
            <person name="Yuki M."/>
            <person name="Ohkuma M."/>
        </authorList>
    </citation>
    <scope>NUCLEOTIDE SEQUENCE [LARGE SCALE GENOMIC DNA]</scope>
    <source>
        <strain evidence="2 3">4NBBH2</strain>
    </source>
</reference>
<dbReference type="PANTHER" id="PTHR34071:SF2">
    <property type="entry name" value="FLAVIN-NUCLEOTIDE-BINDING PROTEIN"/>
    <property type="match status" value="1"/>
</dbReference>
<dbReference type="Proteomes" id="UP000266091">
    <property type="component" value="Unassembled WGS sequence"/>
</dbReference>
<feature type="signal peptide" evidence="1">
    <location>
        <begin position="1"/>
        <end position="22"/>
    </location>
</feature>
<dbReference type="PROSITE" id="PS51318">
    <property type="entry name" value="TAT"/>
    <property type="match status" value="1"/>
</dbReference>
<name>A0A388SG44_9BURK</name>
<dbReference type="InterPro" id="IPR012349">
    <property type="entry name" value="Split_barrel_FMN-bd"/>
</dbReference>
<evidence type="ECO:0000313" key="3">
    <source>
        <dbReference type="Proteomes" id="UP000266091"/>
    </source>
</evidence>
<proteinExistence type="predicted"/>
<dbReference type="PANTHER" id="PTHR34071">
    <property type="entry name" value="5-NITROIMIDAZOLE ANTIBIOTICS RESISTANCE PROTEIN, NIMA-FAMILY-RELATED PROTEIN-RELATED"/>
    <property type="match status" value="1"/>
</dbReference>
<dbReference type="Gene3D" id="2.30.110.10">
    <property type="entry name" value="Electron Transport, Fmn-binding Protein, Chain A"/>
    <property type="match status" value="1"/>
</dbReference>
<protein>
    <recommendedName>
        <fullName evidence="4">Pyridoxamine 5'-phosphate oxidase family protein</fullName>
    </recommendedName>
</protein>
<keyword evidence="3" id="KW-1185">Reference proteome</keyword>
<dbReference type="InterPro" id="IPR024747">
    <property type="entry name" value="Pyridox_Oxase-rel"/>
</dbReference>
<keyword evidence="1" id="KW-0732">Signal</keyword>
<evidence type="ECO:0000256" key="1">
    <source>
        <dbReference type="SAM" id="SignalP"/>
    </source>
</evidence>
<sequence length="218" mass="23839">MSTRREVLIAGGLSALSAVASAAESAPDEKKCTAHRPLRRKARELPLDQAKEVIDFMEHAVLSTCDLDGHPYGVPITPVRVGNKIYFHGTGMPGGRKTDNMLMNPNVSISYVGKATTLPEWYSVDYASAIVTGKAYPVTDPKEFADAFAAILKRHAPKNSAVRNEVQMKVRGPMAQVWRVDIEEITGKARGASKWVTGKSIHEVQDMGPSKWLKDVPL</sequence>
<dbReference type="AlphaFoldDB" id="A0A388SG44"/>
<dbReference type="EMBL" id="BGZJ01000002">
    <property type="protein sequence ID" value="GBO94381.1"/>
    <property type="molecule type" value="Genomic_DNA"/>
</dbReference>
<evidence type="ECO:0000313" key="2">
    <source>
        <dbReference type="EMBL" id="GBO94381.1"/>
    </source>
</evidence>
<comment type="caution">
    <text evidence="2">The sequence shown here is derived from an EMBL/GenBank/DDBJ whole genome shotgun (WGS) entry which is preliminary data.</text>
</comment>
<evidence type="ECO:0008006" key="4">
    <source>
        <dbReference type="Google" id="ProtNLM"/>
    </source>
</evidence>
<feature type="chain" id="PRO_5017410601" description="Pyridoxamine 5'-phosphate oxidase family protein" evidence="1">
    <location>
        <begin position="23"/>
        <end position="218"/>
    </location>
</feature>
<dbReference type="SUPFAM" id="SSF50475">
    <property type="entry name" value="FMN-binding split barrel"/>
    <property type="match status" value="1"/>
</dbReference>
<dbReference type="OrthoDB" id="9794935at2"/>
<dbReference type="RefSeq" id="WP_116270657.1">
    <property type="nucleotide sequence ID" value="NZ_BGZJ01000002.1"/>
</dbReference>
<accession>A0A388SG44</accession>
<dbReference type="Pfam" id="PF12900">
    <property type="entry name" value="Pyridox_ox_2"/>
    <property type="match status" value="1"/>
</dbReference>